<keyword evidence="2" id="KW-0472">Membrane</keyword>
<dbReference type="AlphaFoldDB" id="A0A938BIE0"/>
<feature type="transmembrane region" description="Helical" evidence="2">
    <location>
        <begin position="61"/>
        <end position="82"/>
    </location>
</feature>
<reference evidence="3 4" key="1">
    <citation type="submission" date="2019-03" db="EMBL/GenBank/DDBJ databases">
        <title>Lake Tanganyika Metagenome-Assembled Genomes (MAGs).</title>
        <authorList>
            <person name="Tran P."/>
        </authorList>
    </citation>
    <scope>NUCLEOTIDE SEQUENCE [LARGE SCALE GENOMIC DNA]</scope>
    <source>
        <strain evidence="3">K_DeepCast_65m_m2_236</strain>
    </source>
</reference>
<accession>A0A938BIE0</accession>
<feature type="compositionally biased region" description="Acidic residues" evidence="1">
    <location>
        <begin position="1"/>
        <end position="11"/>
    </location>
</feature>
<evidence type="ECO:0000313" key="3">
    <source>
        <dbReference type="EMBL" id="MBM3274262.1"/>
    </source>
</evidence>
<evidence type="ECO:0000256" key="2">
    <source>
        <dbReference type="SAM" id="Phobius"/>
    </source>
</evidence>
<keyword evidence="2" id="KW-0812">Transmembrane</keyword>
<keyword evidence="2" id="KW-1133">Transmembrane helix</keyword>
<gene>
    <name evidence="3" type="ORF">FJZ00_03860</name>
</gene>
<evidence type="ECO:0000256" key="1">
    <source>
        <dbReference type="SAM" id="MobiDB-lite"/>
    </source>
</evidence>
<proteinExistence type="predicted"/>
<sequence length="150" mass="16376">METDEEQDAIAEQDASAEQTYRDRRRRPVSTPVRALAAFAYLFPVAAALLAMPAYRQVRLIRVHAISSLALTAVSGVVVLLFGSLRIEALEWALLVGLLISAVMLGCFGLGIWSAIWAYQGRNPPIGALRDLADLLEKKLSPRRESSSAP</sequence>
<feature type="transmembrane region" description="Helical" evidence="2">
    <location>
        <begin position="94"/>
        <end position="119"/>
    </location>
</feature>
<evidence type="ECO:0000313" key="4">
    <source>
        <dbReference type="Proteomes" id="UP000703893"/>
    </source>
</evidence>
<organism evidence="3 4">
    <name type="scientific">Candidatus Tanganyikabacteria bacterium</name>
    <dbReference type="NCBI Taxonomy" id="2961651"/>
    <lineage>
        <taxon>Bacteria</taxon>
        <taxon>Bacillati</taxon>
        <taxon>Candidatus Sericytochromatia</taxon>
        <taxon>Candidatus Tanganyikabacteria</taxon>
    </lineage>
</organism>
<protein>
    <submittedName>
        <fullName evidence="3">Uncharacterized protein</fullName>
    </submittedName>
</protein>
<comment type="caution">
    <text evidence="3">The sequence shown here is derived from an EMBL/GenBank/DDBJ whole genome shotgun (WGS) entry which is preliminary data.</text>
</comment>
<feature type="transmembrane region" description="Helical" evidence="2">
    <location>
        <begin position="33"/>
        <end position="55"/>
    </location>
</feature>
<dbReference type="EMBL" id="VGJX01000166">
    <property type="protein sequence ID" value="MBM3274262.1"/>
    <property type="molecule type" value="Genomic_DNA"/>
</dbReference>
<dbReference type="Proteomes" id="UP000703893">
    <property type="component" value="Unassembled WGS sequence"/>
</dbReference>
<feature type="region of interest" description="Disordered" evidence="1">
    <location>
        <begin position="1"/>
        <end position="26"/>
    </location>
</feature>
<name>A0A938BIE0_9BACT</name>